<evidence type="ECO:0000313" key="2">
    <source>
        <dbReference type="Proteomes" id="UP000637061"/>
    </source>
</evidence>
<protein>
    <submittedName>
        <fullName evidence="1">Uncharacterized protein</fullName>
    </submittedName>
</protein>
<sequence length="284" mass="32699">MQTRKRNIGARLDDVAIESIFREFNIRRLHEVYDNSSLADMHEFLVEVFKSKEWKDPSYFNPRNFFIQSIKTLPVTDADHRRVFLAMADAGNSHAVISYLHMIGHKERVFLKNHQALITVDDLAMMVKDRGFRMAPAIHFLCRATVATQAEGLPRLWKELSKAYQPDMKFSERFKEGMQTLVRRFGIKSLGLGKDDDDHQPWIDRFLTTSETSIKDIASTVVAGQLVTRRLGRFELEKNCSGLSQKMRLVNDLGFDISVAEATSVYRSHPTKKAEFRLSEGLTR</sequence>
<dbReference type="Proteomes" id="UP000637061">
    <property type="component" value="Unassembled WGS sequence"/>
</dbReference>
<proteinExistence type="predicted"/>
<dbReference type="AlphaFoldDB" id="A0A8I1ECJ3"/>
<evidence type="ECO:0000313" key="1">
    <source>
        <dbReference type="EMBL" id="MBI6882857.1"/>
    </source>
</evidence>
<accession>A0A8I1ECJ3</accession>
<reference evidence="1" key="1">
    <citation type="submission" date="2020-12" db="EMBL/GenBank/DDBJ databases">
        <title>Enhanced detection system for hospital associated transmission using whole genome sequencing surveillance.</title>
        <authorList>
            <person name="Harrison L.H."/>
            <person name="Van Tyne D."/>
            <person name="Marsh J.W."/>
            <person name="Griffith M.P."/>
            <person name="Snyder D.J."/>
            <person name="Cooper V.S."/>
            <person name="Mustapha M."/>
        </authorList>
    </citation>
    <scope>NUCLEOTIDE SEQUENCE</scope>
    <source>
        <strain evidence="1">PSB00042</strain>
    </source>
</reference>
<gene>
    <name evidence="1" type="ORF">JEU22_02945</name>
</gene>
<dbReference type="RefSeq" id="WP_198746481.1">
    <property type="nucleotide sequence ID" value="NZ_JAEHTE010000002.1"/>
</dbReference>
<dbReference type="EMBL" id="JAEHTE010000002">
    <property type="protein sequence ID" value="MBI6882857.1"/>
    <property type="molecule type" value="Genomic_DNA"/>
</dbReference>
<comment type="caution">
    <text evidence="1">The sequence shown here is derived from an EMBL/GenBank/DDBJ whole genome shotgun (WGS) entry which is preliminary data.</text>
</comment>
<name>A0A8I1ECJ3_PSEPU</name>
<organism evidence="1 2">
    <name type="scientific">Pseudomonas putida</name>
    <name type="common">Arthrobacter siderocapsulatus</name>
    <dbReference type="NCBI Taxonomy" id="303"/>
    <lineage>
        <taxon>Bacteria</taxon>
        <taxon>Pseudomonadati</taxon>
        <taxon>Pseudomonadota</taxon>
        <taxon>Gammaproteobacteria</taxon>
        <taxon>Pseudomonadales</taxon>
        <taxon>Pseudomonadaceae</taxon>
        <taxon>Pseudomonas</taxon>
    </lineage>
</organism>